<dbReference type="EMBL" id="CP011494">
    <property type="protein sequence ID" value="AKO52471.1"/>
    <property type="molecule type" value="Genomic_DNA"/>
</dbReference>
<dbReference type="AlphaFoldDB" id="A0A0H4I0I3"/>
<organism evidence="2 3">
    <name type="scientific">Marinobacter psychrophilus</name>
    <dbReference type="NCBI Taxonomy" id="330734"/>
    <lineage>
        <taxon>Bacteria</taxon>
        <taxon>Pseudomonadati</taxon>
        <taxon>Pseudomonadota</taxon>
        <taxon>Gammaproteobacteria</taxon>
        <taxon>Pseudomonadales</taxon>
        <taxon>Marinobacteraceae</taxon>
        <taxon>Marinobacter</taxon>
    </lineage>
</organism>
<dbReference type="PATRIC" id="fig|330734.3.peg.1805"/>
<dbReference type="STRING" id="330734.ABA45_08595"/>
<name>A0A0H4I0I3_9GAMM</name>
<reference evidence="2 3" key="1">
    <citation type="submission" date="2015-05" db="EMBL/GenBank/DDBJ databases">
        <title>Complete genome of Marinobacter psychrophilus strain 20041T isolated from sea-ice of the Canadian Basin.</title>
        <authorList>
            <person name="Song L."/>
            <person name="Ren L."/>
            <person name="Yu Y."/>
            <person name="Wang X."/>
        </authorList>
    </citation>
    <scope>NUCLEOTIDE SEQUENCE [LARGE SCALE GENOMIC DNA]</scope>
    <source>
        <strain evidence="2 3">20041</strain>
    </source>
</reference>
<accession>A0A0H4I0I3</accession>
<evidence type="ECO:0000259" key="1">
    <source>
        <dbReference type="Pfam" id="PF09361"/>
    </source>
</evidence>
<dbReference type="Pfam" id="PF09361">
    <property type="entry name" value="Phasin_2"/>
    <property type="match status" value="1"/>
</dbReference>
<feature type="domain" description="Phasin" evidence="1">
    <location>
        <begin position="5"/>
        <end position="90"/>
    </location>
</feature>
<keyword evidence="3" id="KW-1185">Reference proteome</keyword>
<dbReference type="Proteomes" id="UP000036406">
    <property type="component" value="Chromosome"/>
</dbReference>
<sequence>MSNDIFKKASRLNEILLEQLGKAAEMQMNAFQRYSEMALGQAKKASEVRDLDGFQSLASEQSETLKALNDQFTADMKAWQDYSSEARNKISCA</sequence>
<proteinExistence type="predicted"/>
<gene>
    <name evidence="2" type="ORF">ABA45_08595</name>
</gene>
<dbReference type="KEGG" id="mpq:ABA45_08595"/>
<evidence type="ECO:0000313" key="3">
    <source>
        <dbReference type="Proteomes" id="UP000036406"/>
    </source>
</evidence>
<dbReference type="InterPro" id="IPR018968">
    <property type="entry name" value="Phasin"/>
</dbReference>
<evidence type="ECO:0000313" key="2">
    <source>
        <dbReference type="EMBL" id="AKO52471.1"/>
    </source>
</evidence>
<dbReference type="RefSeq" id="WP_048385358.1">
    <property type="nucleotide sequence ID" value="NZ_CP011494.1"/>
</dbReference>
<protein>
    <submittedName>
        <fullName evidence="2">Peptidase</fullName>
    </submittedName>
</protein>